<sequence>MAKCKLLMQTAQTQKLIDFFDGYEDEKVKCRFVKKTGIKAEIECETELSPDEASAYCKGLFKKTPEGAVLYFSIQPDGFFG</sequence>
<keyword evidence="2" id="KW-1185">Reference proteome</keyword>
<dbReference type="EMBL" id="ADKX01000030">
    <property type="protein sequence ID" value="EFW05154.1"/>
    <property type="molecule type" value="Genomic_DNA"/>
</dbReference>
<dbReference type="RefSeq" id="WP_008788844.1">
    <property type="nucleotide sequence ID" value="NZ_AKCB01000003.1"/>
</dbReference>
<proteinExistence type="predicted"/>
<gene>
    <name evidence="1" type="ORF">HMPREF9488_01736</name>
</gene>
<organism evidence="1 2">
    <name type="scientific">Coprobacillus cateniformis</name>
    <dbReference type="NCBI Taxonomy" id="100884"/>
    <lineage>
        <taxon>Bacteria</taxon>
        <taxon>Bacillati</taxon>
        <taxon>Bacillota</taxon>
        <taxon>Erysipelotrichia</taxon>
        <taxon>Erysipelotrichales</taxon>
        <taxon>Coprobacillaceae</taxon>
        <taxon>Coprobacillus</taxon>
    </lineage>
</organism>
<accession>E7GAE6</accession>
<name>E7GAE6_9FIRM</name>
<dbReference type="HOGENOM" id="CLU_195133_0_0_9"/>
<reference evidence="1 2" key="1">
    <citation type="submission" date="2010-12" db="EMBL/GenBank/DDBJ databases">
        <title>The Genome Sequence of Coprobacillus sp. strain 29_1.</title>
        <authorList>
            <consortium name="The Broad Institute Genome Sequencing Platform"/>
            <person name="Earl A."/>
            <person name="Ward D."/>
            <person name="Feldgarden M."/>
            <person name="Gevers D."/>
            <person name="Daigneault M."/>
            <person name="Sibley C.D."/>
            <person name="White A."/>
            <person name="Strauss J."/>
            <person name="Allen-Vercoe E."/>
            <person name="Young S.K."/>
            <person name="Zeng Q."/>
            <person name="Gargeya S."/>
            <person name="Fitzgerald M."/>
            <person name="Haas B."/>
            <person name="Abouelleil A."/>
            <person name="Alvarado L."/>
            <person name="Arachchi H.M."/>
            <person name="Berlin A."/>
            <person name="Brown A."/>
            <person name="Chapman S.B."/>
            <person name="Chen Z."/>
            <person name="Dunbar C."/>
            <person name="Freedman E."/>
            <person name="Gearin G."/>
            <person name="Gellesch M."/>
            <person name="Goldberg J."/>
            <person name="Griggs A."/>
            <person name="Gujja S."/>
            <person name="Heilman E."/>
            <person name="Heiman D."/>
            <person name="Howarth C."/>
            <person name="Larson L."/>
            <person name="Lui A."/>
            <person name="MacDonald P.J.P."/>
            <person name="Mehta T."/>
            <person name="Montmayeur A."/>
            <person name="Murphy C."/>
            <person name="Neiman D."/>
            <person name="Pearson M."/>
            <person name="Priest M."/>
            <person name="Roberts A."/>
            <person name="Saif S."/>
            <person name="Shea T."/>
            <person name="Shenoy N."/>
            <person name="Sisk P."/>
            <person name="Stolte C."/>
            <person name="Sykes S."/>
            <person name="White J."/>
            <person name="Yandava C."/>
            <person name="Nusbaum C."/>
            <person name="Birren B."/>
        </authorList>
    </citation>
    <scope>NUCLEOTIDE SEQUENCE [LARGE SCALE GENOMIC DNA]</scope>
    <source>
        <strain evidence="1 2">29_1</strain>
    </source>
</reference>
<dbReference type="Proteomes" id="UP000003157">
    <property type="component" value="Unassembled WGS sequence"/>
</dbReference>
<dbReference type="eggNOG" id="ENOG5032RZE">
    <property type="taxonomic scope" value="Bacteria"/>
</dbReference>
<dbReference type="OrthoDB" id="1643929at2"/>
<dbReference type="GeneID" id="78231334"/>
<dbReference type="AlphaFoldDB" id="E7GAE6"/>
<protein>
    <submittedName>
        <fullName evidence="1">Uncharacterized protein</fullName>
    </submittedName>
</protein>
<comment type="caution">
    <text evidence="1">The sequence shown here is derived from an EMBL/GenBank/DDBJ whole genome shotgun (WGS) entry which is preliminary data.</text>
</comment>
<dbReference type="STRING" id="100884.GCA_000269565_03578"/>
<evidence type="ECO:0000313" key="1">
    <source>
        <dbReference type="EMBL" id="EFW05154.1"/>
    </source>
</evidence>
<evidence type="ECO:0000313" key="2">
    <source>
        <dbReference type="Proteomes" id="UP000003157"/>
    </source>
</evidence>